<dbReference type="Proteomes" id="UP000244722">
    <property type="component" value="Unassembled WGS sequence"/>
</dbReference>
<reference evidence="3 4" key="1">
    <citation type="submission" date="2017-04" db="EMBL/GenBank/DDBJ databases">
        <title>Draft genome sequence of Tuber borchii Vittad., a whitish edible truffle.</title>
        <authorList>
            <consortium name="DOE Joint Genome Institute"/>
            <person name="Murat C."/>
            <person name="Kuo A."/>
            <person name="Barry K.W."/>
            <person name="Clum A."/>
            <person name="Dockter R.B."/>
            <person name="Fauchery L."/>
            <person name="Iotti M."/>
            <person name="Kohler A."/>
            <person name="Labutti K."/>
            <person name="Lindquist E.A."/>
            <person name="Lipzen A."/>
            <person name="Ohm R.A."/>
            <person name="Wang M."/>
            <person name="Grigoriev I.V."/>
            <person name="Zambonelli A."/>
            <person name="Martin F.M."/>
        </authorList>
    </citation>
    <scope>NUCLEOTIDE SEQUENCE [LARGE SCALE GENOMIC DNA]</scope>
    <source>
        <strain evidence="3 4">Tbo3840</strain>
    </source>
</reference>
<feature type="compositionally biased region" description="Low complexity" evidence="1">
    <location>
        <begin position="274"/>
        <end position="285"/>
    </location>
</feature>
<evidence type="ECO:0000256" key="1">
    <source>
        <dbReference type="SAM" id="MobiDB-lite"/>
    </source>
</evidence>
<accession>A0A2T6ZDP0</accession>
<gene>
    <name evidence="3" type="ORF">B9Z19DRAFT_1034628</name>
</gene>
<feature type="compositionally biased region" description="Low complexity" evidence="1">
    <location>
        <begin position="36"/>
        <end position="53"/>
    </location>
</feature>
<protein>
    <submittedName>
        <fullName evidence="3">Uncharacterized protein</fullName>
    </submittedName>
</protein>
<organism evidence="3 4">
    <name type="scientific">Tuber borchii</name>
    <name type="common">White truffle</name>
    <dbReference type="NCBI Taxonomy" id="42251"/>
    <lineage>
        <taxon>Eukaryota</taxon>
        <taxon>Fungi</taxon>
        <taxon>Dikarya</taxon>
        <taxon>Ascomycota</taxon>
        <taxon>Pezizomycotina</taxon>
        <taxon>Pezizomycetes</taxon>
        <taxon>Pezizales</taxon>
        <taxon>Tuberaceae</taxon>
        <taxon>Tuber</taxon>
    </lineage>
</organism>
<evidence type="ECO:0000256" key="2">
    <source>
        <dbReference type="SAM" id="SignalP"/>
    </source>
</evidence>
<proteinExistence type="predicted"/>
<dbReference type="AlphaFoldDB" id="A0A2T6ZDP0"/>
<dbReference type="InterPro" id="IPR053216">
    <property type="entry name" value="Appressorial_penetr-assoc"/>
</dbReference>
<sequence length="445" mass="47003">MIVPAFSVVLLASAGLASAVSPYNIYARGVDLVSRQNNNQGNNQNNQNNQNNNSALALNPANVQTASQTTGQEGGAEAGQSNSATDPANFINFCTGKTLTNGLQVQGGSCNGIVMGDIPSTANMVSSIITDPAPGQDVAANTAFTVKVQVAKLAAGSFTNPANTYYAAPQALNGQGLIIGHTHITIQDLGGSLTPTNAPNADTFAFFKGINDNGNGNGGLEAEVTDGLPAGFYRVCTMASASNHQPVIMPIAQRGAQDDCTKFTVGQGNGGGNNNNTGNNAGGNNQVFRDSRKMPDMNPQYELPPEVAVEIAGYIRSGLFAPLATNISRLTSECEESLCGMKDGLQDAQSQISDIIEPTAERLVPIATELKSVYRQIDLLEVLISRISTTIKITSAKLDSTESLIRREERSLNDKKPPPLWPPLEKTPTFRARDYVADNRLIDTD</sequence>
<evidence type="ECO:0000313" key="3">
    <source>
        <dbReference type="EMBL" id="PUU73610.1"/>
    </source>
</evidence>
<feature type="region of interest" description="Disordered" evidence="1">
    <location>
        <begin position="265"/>
        <end position="288"/>
    </location>
</feature>
<keyword evidence="4" id="KW-1185">Reference proteome</keyword>
<dbReference type="EMBL" id="NESQ01000363">
    <property type="protein sequence ID" value="PUU73610.1"/>
    <property type="molecule type" value="Genomic_DNA"/>
</dbReference>
<feature type="region of interest" description="Disordered" evidence="1">
    <location>
        <begin position="63"/>
        <end position="83"/>
    </location>
</feature>
<keyword evidence="2" id="KW-0732">Signal</keyword>
<feature type="signal peptide" evidence="2">
    <location>
        <begin position="1"/>
        <end position="19"/>
    </location>
</feature>
<dbReference type="STRING" id="42251.A0A2T6ZDP0"/>
<dbReference type="OrthoDB" id="2336871at2759"/>
<evidence type="ECO:0000313" key="4">
    <source>
        <dbReference type="Proteomes" id="UP000244722"/>
    </source>
</evidence>
<name>A0A2T6ZDP0_TUBBO</name>
<feature type="chain" id="PRO_5015756417" evidence="2">
    <location>
        <begin position="20"/>
        <end position="445"/>
    </location>
</feature>
<comment type="caution">
    <text evidence="3">The sequence shown here is derived from an EMBL/GenBank/DDBJ whole genome shotgun (WGS) entry which is preliminary data.</text>
</comment>
<dbReference type="PANTHER" id="PTHR34587:SF2">
    <property type="entry name" value="G-PROTEIN COUPLED RECEPTORS FAMILY 1 PROFILE DOMAIN-CONTAINING PROTEIN"/>
    <property type="match status" value="1"/>
</dbReference>
<dbReference type="PANTHER" id="PTHR34587">
    <property type="entry name" value="VWFA DOMAIN-CONTAINING PROTEIN"/>
    <property type="match status" value="1"/>
</dbReference>
<feature type="region of interest" description="Disordered" evidence="1">
    <location>
        <begin position="36"/>
        <end position="55"/>
    </location>
</feature>